<dbReference type="Proteomes" id="UP000602050">
    <property type="component" value="Unassembled WGS sequence"/>
</dbReference>
<evidence type="ECO:0000313" key="2">
    <source>
        <dbReference type="EMBL" id="GFZ90556.1"/>
    </source>
</evidence>
<proteinExistence type="predicted"/>
<evidence type="ECO:0000256" key="1">
    <source>
        <dbReference type="SAM" id="MobiDB-lite"/>
    </source>
</evidence>
<gene>
    <name evidence="2" type="ORF">GCM10010978_31850</name>
</gene>
<name>A0A8J2TTR6_9BACI</name>
<reference evidence="2" key="2">
    <citation type="submission" date="2020-09" db="EMBL/GenBank/DDBJ databases">
        <authorList>
            <person name="Sun Q."/>
            <person name="Zhou Y."/>
        </authorList>
    </citation>
    <scope>NUCLEOTIDE SEQUENCE</scope>
    <source>
        <strain evidence="2">CGMCC 1.12360</strain>
    </source>
</reference>
<keyword evidence="3" id="KW-1185">Reference proteome</keyword>
<accession>A0A8J2TTR6</accession>
<organism evidence="2 3">
    <name type="scientific">Compostibacillus humi</name>
    <dbReference type="NCBI Taxonomy" id="1245525"/>
    <lineage>
        <taxon>Bacteria</taxon>
        <taxon>Bacillati</taxon>
        <taxon>Bacillota</taxon>
        <taxon>Bacilli</taxon>
        <taxon>Bacillales</taxon>
        <taxon>Bacillaceae</taxon>
        <taxon>Compostibacillus</taxon>
    </lineage>
</organism>
<feature type="region of interest" description="Disordered" evidence="1">
    <location>
        <begin position="34"/>
        <end position="82"/>
    </location>
</feature>
<dbReference type="AlphaFoldDB" id="A0A8J2TTR6"/>
<feature type="compositionally biased region" description="Gly residues" evidence="1">
    <location>
        <begin position="39"/>
        <end position="66"/>
    </location>
</feature>
<protein>
    <recommendedName>
        <fullName evidence="4">Transporter</fullName>
    </recommendedName>
</protein>
<sequence length="148" mass="16492">MHYNPYFYPSSEHEEERQFPFPWSLLTPIFGPSTPPPGGGGFPGGGFPGGGFPGGGQQGPGSGGQFGAPSTPPPSFTPQQPQFQTFAVDPGAIRNCLFRFTYVWLRRDAFWFYPTFVGRTSIAGFRWNGFRWVYFGIDLNQIQSFQCF</sequence>
<reference evidence="2" key="1">
    <citation type="journal article" date="2014" name="Int. J. Syst. Evol. Microbiol.">
        <title>Complete genome sequence of Corynebacterium casei LMG S-19264T (=DSM 44701T), isolated from a smear-ripened cheese.</title>
        <authorList>
            <consortium name="US DOE Joint Genome Institute (JGI-PGF)"/>
            <person name="Walter F."/>
            <person name="Albersmeier A."/>
            <person name="Kalinowski J."/>
            <person name="Ruckert C."/>
        </authorList>
    </citation>
    <scope>NUCLEOTIDE SEQUENCE</scope>
    <source>
        <strain evidence="2">CGMCC 1.12360</strain>
    </source>
</reference>
<dbReference type="RefSeq" id="WP_188393380.1">
    <property type="nucleotide sequence ID" value="NZ_BMEV01000101.1"/>
</dbReference>
<evidence type="ECO:0000313" key="3">
    <source>
        <dbReference type="Proteomes" id="UP000602050"/>
    </source>
</evidence>
<evidence type="ECO:0008006" key="4">
    <source>
        <dbReference type="Google" id="ProtNLM"/>
    </source>
</evidence>
<dbReference type="EMBL" id="BMEV01000101">
    <property type="protein sequence ID" value="GFZ90556.1"/>
    <property type="molecule type" value="Genomic_DNA"/>
</dbReference>
<comment type="caution">
    <text evidence="2">The sequence shown here is derived from an EMBL/GenBank/DDBJ whole genome shotgun (WGS) entry which is preliminary data.</text>
</comment>